<keyword evidence="2" id="KW-0963">Cytoplasm</keyword>
<feature type="compositionally biased region" description="Low complexity" evidence="7">
    <location>
        <begin position="54"/>
        <end position="66"/>
    </location>
</feature>
<dbReference type="PANTHER" id="PTHR33347">
    <property type="entry name" value="OSJNBA0091C07.3 PROTEIN"/>
    <property type="match status" value="1"/>
</dbReference>
<evidence type="ECO:0000256" key="1">
    <source>
        <dbReference type="ARBA" id="ARBA00004496"/>
    </source>
</evidence>
<feature type="region of interest" description="Disordered" evidence="7">
    <location>
        <begin position="29"/>
        <end position="127"/>
    </location>
</feature>
<comment type="subcellular location">
    <subcellularLocation>
        <location evidence="1">Cytoplasm</location>
    </subcellularLocation>
</comment>
<evidence type="ECO:0000256" key="3">
    <source>
        <dbReference type="ARBA" id="ARBA00022712"/>
    </source>
</evidence>
<name>A0A6J1BBM7_9ROSI</name>
<protein>
    <submittedName>
        <fullName evidence="9">Uncharacterized protein LOC110426010</fullName>
    </submittedName>
</protein>
<dbReference type="GO" id="GO:0005737">
    <property type="term" value="C:cytoplasm"/>
    <property type="evidence" value="ECO:0007669"/>
    <property type="project" value="UniProtKB-SubCell"/>
</dbReference>
<dbReference type="GO" id="GO:0009736">
    <property type="term" value="P:cytokinin-activated signaling pathway"/>
    <property type="evidence" value="ECO:0007669"/>
    <property type="project" value="UniProtKB-KW"/>
</dbReference>
<gene>
    <name evidence="9" type="primary">LOC110426010</name>
</gene>
<evidence type="ECO:0000256" key="5">
    <source>
        <dbReference type="ARBA" id="ARBA00023242"/>
    </source>
</evidence>
<comment type="similarity">
    <text evidence="6">Belongs to the SOFL plant protein family.</text>
</comment>
<dbReference type="OrthoDB" id="1738616at2759"/>
<dbReference type="PANTHER" id="PTHR33347:SF59">
    <property type="match status" value="1"/>
</dbReference>
<dbReference type="Proteomes" id="UP000504621">
    <property type="component" value="Unplaced"/>
</dbReference>
<dbReference type="RefSeq" id="XP_021296771.1">
    <property type="nucleotide sequence ID" value="XM_021441096.1"/>
</dbReference>
<accession>A0A6J1BBM7</accession>
<dbReference type="GeneID" id="110426010"/>
<evidence type="ECO:0000256" key="2">
    <source>
        <dbReference type="ARBA" id="ARBA00022490"/>
    </source>
</evidence>
<keyword evidence="8" id="KW-1185">Reference proteome</keyword>
<keyword evidence="4" id="KW-0932">Cytokinin signaling pathway</keyword>
<evidence type="ECO:0000256" key="6">
    <source>
        <dbReference type="ARBA" id="ARBA00024199"/>
    </source>
</evidence>
<dbReference type="InterPro" id="IPR044670">
    <property type="entry name" value="SOFL"/>
</dbReference>
<dbReference type="GO" id="GO:0009691">
    <property type="term" value="P:cytokinin biosynthetic process"/>
    <property type="evidence" value="ECO:0007669"/>
    <property type="project" value="UniProtKB-KW"/>
</dbReference>
<evidence type="ECO:0000256" key="7">
    <source>
        <dbReference type="SAM" id="MobiDB-lite"/>
    </source>
</evidence>
<proteinExistence type="inferred from homology"/>
<organism evidence="8 9">
    <name type="scientific">Herrania umbratica</name>
    <dbReference type="NCBI Taxonomy" id="108875"/>
    <lineage>
        <taxon>Eukaryota</taxon>
        <taxon>Viridiplantae</taxon>
        <taxon>Streptophyta</taxon>
        <taxon>Embryophyta</taxon>
        <taxon>Tracheophyta</taxon>
        <taxon>Spermatophyta</taxon>
        <taxon>Magnoliopsida</taxon>
        <taxon>eudicotyledons</taxon>
        <taxon>Gunneridae</taxon>
        <taxon>Pentapetalae</taxon>
        <taxon>rosids</taxon>
        <taxon>malvids</taxon>
        <taxon>Malvales</taxon>
        <taxon>Malvaceae</taxon>
        <taxon>Byttnerioideae</taxon>
        <taxon>Herrania</taxon>
    </lineage>
</organism>
<keyword evidence="3" id="KW-0203">Cytokinin biosynthesis</keyword>
<dbReference type="AlphaFoldDB" id="A0A6J1BBM7"/>
<evidence type="ECO:0000256" key="4">
    <source>
        <dbReference type="ARBA" id="ARBA00022864"/>
    </source>
</evidence>
<evidence type="ECO:0000313" key="8">
    <source>
        <dbReference type="Proteomes" id="UP000504621"/>
    </source>
</evidence>
<keyword evidence="5" id="KW-0539">Nucleus</keyword>
<feature type="compositionally biased region" description="Basic and acidic residues" evidence="7">
    <location>
        <begin position="84"/>
        <end position="109"/>
    </location>
</feature>
<reference evidence="9" key="1">
    <citation type="submission" date="2025-08" db="UniProtKB">
        <authorList>
            <consortium name="RefSeq"/>
        </authorList>
    </citation>
    <scope>IDENTIFICATION</scope>
    <source>
        <tissue evidence="9">Leaf</tissue>
    </source>
</reference>
<evidence type="ECO:0000313" key="9">
    <source>
        <dbReference type="RefSeq" id="XP_021296771.1"/>
    </source>
</evidence>
<sequence>MDPFKHFLSKEGCSSSESGWTRYLASPMQDDFEGSEDNYNKYSIKDDDGEGNSDDSMVSDASSAPSHHQYKHKDGQGSHSSAHLNHDKGDYASKHSSRKEGKKEAKKSVENSGKSKRKLGGQERYRK</sequence>